<proteinExistence type="predicted"/>
<name>A0A4C1SXM4_EUMVA</name>
<comment type="caution">
    <text evidence="1">The sequence shown here is derived from an EMBL/GenBank/DDBJ whole genome shotgun (WGS) entry which is preliminary data.</text>
</comment>
<evidence type="ECO:0000313" key="1">
    <source>
        <dbReference type="EMBL" id="GBP06949.1"/>
    </source>
</evidence>
<keyword evidence="2" id="KW-1185">Reference proteome</keyword>
<reference evidence="1 2" key="1">
    <citation type="journal article" date="2019" name="Commun. Biol.">
        <title>The bagworm genome reveals a unique fibroin gene that provides high tensile strength.</title>
        <authorList>
            <person name="Kono N."/>
            <person name="Nakamura H."/>
            <person name="Ohtoshi R."/>
            <person name="Tomita M."/>
            <person name="Numata K."/>
            <person name="Arakawa K."/>
        </authorList>
    </citation>
    <scope>NUCLEOTIDE SEQUENCE [LARGE SCALE GENOMIC DNA]</scope>
</reference>
<evidence type="ECO:0000313" key="2">
    <source>
        <dbReference type="Proteomes" id="UP000299102"/>
    </source>
</evidence>
<organism evidence="1 2">
    <name type="scientific">Eumeta variegata</name>
    <name type="common">Bagworm moth</name>
    <name type="synonym">Eumeta japonica</name>
    <dbReference type="NCBI Taxonomy" id="151549"/>
    <lineage>
        <taxon>Eukaryota</taxon>
        <taxon>Metazoa</taxon>
        <taxon>Ecdysozoa</taxon>
        <taxon>Arthropoda</taxon>
        <taxon>Hexapoda</taxon>
        <taxon>Insecta</taxon>
        <taxon>Pterygota</taxon>
        <taxon>Neoptera</taxon>
        <taxon>Endopterygota</taxon>
        <taxon>Lepidoptera</taxon>
        <taxon>Glossata</taxon>
        <taxon>Ditrysia</taxon>
        <taxon>Tineoidea</taxon>
        <taxon>Psychidae</taxon>
        <taxon>Oiketicinae</taxon>
        <taxon>Eumeta</taxon>
    </lineage>
</organism>
<gene>
    <name evidence="1" type="ORF">EVAR_4391_1</name>
</gene>
<dbReference type="EMBL" id="BGZK01000024">
    <property type="protein sequence ID" value="GBP06949.1"/>
    <property type="molecule type" value="Genomic_DNA"/>
</dbReference>
<dbReference type="AlphaFoldDB" id="A0A4C1SXM4"/>
<accession>A0A4C1SXM4</accession>
<protein>
    <submittedName>
        <fullName evidence="1">Uncharacterized protein</fullName>
    </submittedName>
</protein>
<dbReference type="OrthoDB" id="361102at2759"/>
<dbReference type="Proteomes" id="UP000299102">
    <property type="component" value="Unassembled WGS sequence"/>
</dbReference>
<sequence>MRGRRKPFTLYIYNSALQAYANNRNGQDNVCRSGRRNKKMQASSLLTYSSDFGAVRLDPCELRTVVPYSYTLSERLAELHDVEREKSDTSSSPAIKSTASDDMMILCVSPEISFGRQISKERPEEQYYSRAMSDYCCKQSRRSIHGLADETFALNTRDYRFESEHSADKSRFERVSFLKFFNEDFEEFSTSFEALTAINKWINSRKKTALNSHDGGSADANYGMLRQHNLSISPGRRHRQRYEKRRRQRAATLRVAAPLLYGITYG</sequence>